<evidence type="ECO:0000256" key="1">
    <source>
        <dbReference type="SAM" id="MobiDB-lite"/>
    </source>
</evidence>
<evidence type="ECO:0000313" key="5">
    <source>
        <dbReference type="Proteomes" id="UP000077552"/>
    </source>
</evidence>
<organism evidence="4 5">
    <name type="scientific">Aequorivita soesokkakensis</name>
    <dbReference type="NCBI Taxonomy" id="1385699"/>
    <lineage>
        <taxon>Bacteria</taxon>
        <taxon>Pseudomonadati</taxon>
        <taxon>Bacteroidota</taxon>
        <taxon>Flavobacteriia</taxon>
        <taxon>Flavobacteriales</taxon>
        <taxon>Flavobacteriaceae</taxon>
        <taxon>Aequorivita</taxon>
    </lineage>
</organism>
<keyword evidence="5" id="KW-1185">Reference proteome</keyword>
<evidence type="ECO:0000259" key="3">
    <source>
        <dbReference type="Pfam" id="PF03544"/>
    </source>
</evidence>
<gene>
    <name evidence="4" type="ORF">A7A78_11435</name>
</gene>
<keyword evidence="2" id="KW-0812">Transmembrane</keyword>
<comment type="caution">
    <text evidence="4">The sequence shown here is derived from an EMBL/GenBank/DDBJ whole genome shotgun (WGS) entry which is preliminary data.</text>
</comment>
<sequence length="261" mass="29175">MKTTVENARNKRQLKKQTNIKWNSRLFFQVGVIASLLIVFFIMQTNFEVRSVAVNHIISDPITEPAMIDYVLDVDKPKPAEPVKKPADKQVQVQKPVKSSVFDVKPNTDPDVETPIAANTDNPVIDAPITPEAPPVDLKPANTPIFMANVEFAPVFPGCDAMGTNAEKIECMSSKINSFINKNFRTELLENLNSNETHRIYVNFKIDSNGFVTDVVANSHNANLKKEAQRVINNLPTMKPGKQGDRNVDVLYTVPITFKIQ</sequence>
<feature type="region of interest" description="Disordered" evidence="1">
    <location>
        <begin position="102"/>
        <end position="125"/>
    </location>
</feature>
<dbReference type="GO" id="GO:0055085">
    <property type="term" value="P:transmembrane transport"/>
    <property type="evidence" value="ECO:0007669"/>
    <property type="project" value="InterPro"/>
</dbReference>
<feature type="transmembrane region" description="Helical" evidence="2">
    <location>
        <begin position="26"/>
        <end position="43"/>
    </location>
</feature>
<dbReference type="SUPFAM" id="SSF74653">
    <property type="entry name" value="TolA/TonB C-terminal domain"/>
    <property type="match status" value="1"/>
</dbReference>
<dbReference type="RefSeq" id="WP_068761483.1">
    <property type="nucleotide sequence ID" value="NZ_LXIE01000010.1"/>
</dbReference>
<feature type="domain" description="TonB C-terminal" evidence="3">
    <location>
        <begin position="200"/>
        <end position="260"/>
    </location>
</feature>
<dbReference type="Proteomes" id="UP000077552">
    <property type="component" value="Unassembled WGS sequence"/>
</dbReference>
<accession>A0A1A9LF20</accession>
<reference evidence="4 5" key="1">
    <citation type="submission" date="2016-05" db="EMBL/GenBank/DDBJ databases">
        <title>Genome sequencing of Vitellibacter soesokkakensis RSSK-12.</title>
        <authorList>
            <person name="Thevarajoo S."/>
            <person name="Selvaratnam C."/>
            <person name="Goh K.M."/>
            <person name="Chan K.-G."/>
            <person name="Chong C.S."/>
        </authorList>
    </citation>
    <scope>NUCLEOTIDE SEQUENCE [LARGE SCALE GENOMIC DNA]</scope>
    <source>
        <strain evidence="4 5">RSSK-12</strain>
    </source>
</reference>
<dbReference type="Gene3D" id="3.30.1150.10">
    <property type="match status" value="1"/>
</dbReference>
<keyword evidence="2" id="KW-1133">Transmembrane helix</keyword>
<dbReference type="OrthoDB" id="1522859at2"/>
<protein>
    <recommendedName>
        <fullName evidence="3">TonB C-terminal domain-containing protein</fullName>
    </recommendedName>
</protein>
<evidence type="ECO:0000313" key="4">
    <source>
        <dbReference type="EMBL" id="OAD91850.1"/>
    </source>
</evidence>
<dbReference type="Pfam" id="PF03544">
    <property type="entry name" value="TonB_C"/>
    <property type="match status" value="1"/>
</dbReference>
<dbReference type="STRING" id="1385699.A7A78_11435"/>
<proteinExistence type="predicted"/>
<keyword evidence="2" id="KW-0472">Membrane</keyword>
<name>A0A1A9LF20_9FLAO</name>
<dbReference type="EMBL" id="LXIE01000010">
    <property type="protein sequence ID" value="OAD91850.1"/>
    <property type="molecule type" value="Genomic_DNA"/>
</dbReference>
<dbReference type="InterPro" id="IPR037682">
    <property type="entry name" value="TonB_C"/>
</dbReference>
<dbReference type="AlphaFoldDB" id="A0A1A9LF20"/>
<evidence type="ECO:0000256" key="2">
    <source>
        <dbReference type="SAM" id="Phobius"/>
    </source>
</evidence>